<feature type="transmembrane region" description="Helical" evidence="7">
    <location>
        <begin position="136"/>
        <end position="155"/>
    </location>
</feature>
<feature type="transmembrane region" description="Helical" evidence="7">
    <location>
        <begin position="12"/>
        <end position="33"/>
    </location>
</feature>
<protein>
    <submittedName>
        <fullName evidence="8">Flagellar biosynthetic protein FliR</fullName>
    </submittedName>
</protein>
<proteinExistence type="inferred from homology"/>
<keyword evidence="4 7" id="KW-0812">Transmembrane</keyword>
<dbReference type="RefSeq" id="WP_035842851.1">
    <property type="nucleotide sequence ID" value="NZ_BNAB01000001.1"/>
</dbReference>
<dbReference type="GO" id="GO:0006605">
    <property type="term" value="P:protein targeting"/>
    <property type="evidence" value="ECO:0007669"/>
    <property type="project" value="InterPro"/>
</dbReference>
<dbReference type="EMBL" id="FNOB01000004">
    <property type="protein sequence ID" value="SDW52602.1"/>
    <property type="molecule type" value="Genomic_DNA"/>
</dbReference>
<evidence type="ECO:0000313" key="10">
    <source>
        <dbReference type="Proteomes" id="UP000199541"/>
    </source>
</evidence>
<keyword evidence="8" id="KW-0282">Flagellum</keyword>
<evidence type="ECO:0000256" key="7">
    <source>
        <dbReference type="SAM" id="Phobius"/>
    </source>
</evidence>
<keyword evidence="3" id="KW-1003">Cell membrane</keyword>
<dbReference type="PRINTS" id="PR00953">
    <property type="entry name" value="TYPE3IMRPROT"/>
</dbReference>
<evidence type="ECO:0000256" key="4">
    <source>
        <dbReference type="ARBA" id="ARBA00022692"/>
    </source>
</evidence>
<dbReference type="Proteomes" id="UP000634647">
    <property type="component" value="Unassembled WGS sequence"/>
</dbReference>
<feature type="transmembrane region" description="Helical" evidence="7">
    <location>
        <begin position="70"/>
        <end position="93"/>
    </location>
</feature>
<keyword evidence="10" id="KW-1185">Reference proteome</keyword>
<sequence>MVPIPAHEVMAWLSAGFWPFLRMTGVFLTAPILGSRSVPVLQRVLMSALFAACLGAWGGPWPPLPEGIVAILYAGILQISFGAALGLVGRVIVSTIGAAGEIAGAAIGSNFARTSGLDQSSEPPVLYNILNMTGMLVYLGAGGMFWTLLAVSRSFHTSPTGVPAQLALQQLADYVGVVLASGTILALPALAAAFALNVSIGLANALSPNLNIFSVGFPILFLGGIWVIGSSIFFIEPTVANLMLEGAHRLAGLIGDGG</sequence>
<feature type="transmembrane region" description="Helical" evidence="7">
    <location>
        <begin position="210"/>
        <end position="235"/>
    </location>
</feature>
<organism evidence="8 11">
    <name type="scientific">Allgaiera indica</name>
    <dbReference type="NCBI Taxonomy" id="765699"/>
    <lineage>
        <taxon>Bacteria</taxon>
        <taxon>Pseudomonadati</taxon>
        <taxon>Pseudomonadota</taxon>
        <taxon>Alphaproteobacteria</taxon>
        <taxon>Rhodobacterales</taxon>
        <taxon>Paracoccaceae</taxon>
        <taxon>Allgaiera</taxon>
    </lineage>
</organism>
<evidence type="ECO:0000256" key="6">
    <source>
        <dbReference type="ARBA" id="ARBA00023136"/>
    </source>
</evidence>
<reference evidence="8" key="1">
    <citation type="journal article" date="2014" name="Int. J. Syst. Evol. Microbiol.">
        <title>Complete genome sequence of Corynebacterium casei LMG S-19264T (=DSM 44701T), isolated from a smear-ripened cheese.</title>
        <authorList>
            <consortium name="US DOE Joint Genome Institute (JGI-PGF)"/>
            <person name="Walter F."/>
            <person name="Albersmeier A."/>
            <person name="Kalinowski J."/>
            <person name="Ruckert C."/>
        </authorList>
    </citation>
    <scope>NUCLEOTIDE SEQUENCE</scope>
    <source>
        <strain evidence="8">CGMCC 1.10859</strain>
    </source>
</reference>
<keyword evidence="8" id="KW-0969">Cilium</keyword>
<evidence type="ECO:0000313" key="8">
    <source>
        <dbReference type="EMBL" id="GHD98160.1"/>
    </source>
</evidence>
<evidence type="ECO:0000256" key="1">
    <source>
        <dbReference type="ARBA" id="ARBA00004651"/>
    </source>
</evidence>
<keyword evidence="5 7" id="KW-1133">Transmembrane helix</keyword>
<reference evidence="8" key="3">
    <citation type="submission" date="2023-06" db="EMBL/GenBank/DDBJ databases">
        <authorList>
            <person name="Sun Q."/>
            <person name="Zhou Y."/>
        </authorList>
    </citation>
    <scope>NUCLEOTIDE SEQUENCE</scope>
    <source>
        <strain evidence="8">CGMCC 1.10859</strain>
    </source>
</reference>
<feature type="transmembrane region" description="Helical" evidence="7">
    <location>
        <begin position="40"/>
        <end position="58"/>
    </location>
</feature>
<evidence type="ECO:0000313" key="9">
    <source>
        <dbReference type="EMBL" id="SDW52602.1"/>
    </source>
</evidence>
<comment type="subcellular location">
    <subcellularLocation>
        <location evidence="1">Cell membrane</location>
        <topology evidence="1">Multi-pass membrane protein</topology>
    </subcellularLocation>
</comment>
<comment type="caution">
    <text evidence="8">The sequence shown here is derived from an EMBL/GenBank/DDBJ whole genome shotgun (WGS) entry which is preliminary data.</text>
</comment>
<comment type="similarity">
    <text evidence="2">Belongs to the FliR/MopE/SpaR family.</text>
</comment>
<dbReference type="Proteomes" id="UP000199541">
    <property type="component" value="Unassembled WGS sequence"/>
</dbReference>
<gene>
    <name evidence="8" type="primary">fliR</name>
    <name evidence="8" type="ORF">GCM10008024_00560</name>
    <name evidence="9" type="ORF">SAMN05444006_104161</name>
</gene>
<accession>A0AAN4ZX21</accession>
<dbReference type="PANTHER" id="PTHR30065">
    <property type="entry name" value="FLAGELLAR BIOSYNTHETIC PROTEIN FLIR"/>
    <property type="match status" value="1"/>
</dbReference>
<dbReference type="AlphaFoldDB" id="A0AAN4ZX21"/>
<evidence type="ECO:0000256" key="3">
    <source>
        <dbReference type="ARBA" id="ARBA00022475"/>
    </source>
</evidence>
<evidence type="ECO:0000256" key="5">
    <source>
        <dbReference type="ARBA" id="ARBA00022989"/>
    </source>
</evidence>
<reference evidence="9 10" key="2">
    <citation type="submission" date="2016-10" db="EMBL/GenBank/DDBJ databases">
        <authorList>
            <person name="Varghese N."/>
            <person name="Submissions S."/>
        </authorList>
    </citation>
    <scope>NUCLEOTIDE SEQUENCE [LARGE SCALE GENOMIC DNA]</scope>
    <source>
        <strain evidence="9 10">DSM 24802</strain>
    </source>
</reference>
<feature type="transmembrane region" description="Helical" evidence="7">
    <location>
        <begin position="175"/>
        <end position="198"/>
    </location>
</feature>
<evidence type="ECO:0000256" key="2">
    <source>
        <dbReference type="ARBA" id="ARBA00009772"/>
    </source>
</evidence>
<dbReference type="EMBL" id="BNAB01000001">
    <property type="protein sequence ID" value="GHD98160.1"/>
    <property type="molecule type" value="Genomic_DNA"/>
</dbReference>
<dbReference type="PANTHER" id="PTHR30065:SF8">
    <property type="entry name" value="FLAGELLAR BIOSYNTHETIC PROTEIN FLIR"/>
    <property type="match status" value="1"/>
</dbReference>
<dbReference type="GO" id="GO:0005886">
    <property type="term" value="C:plasma membrane"/>
    <property type="evidence" value="ECO:0007669"/>
    <property type="project" value="UniProtKB-SubCell"/>
</dbReference>
<evidence type="ECO:0000313" key="11">
    <source>
        <dbReference type="Proteomes" id="UP000634647"/>
    </source>
</evidence>
<dbReference type="InterPro" id="IPR002010">
    <property type="entry name" value="T3SS_IM_R"/>
</dbReference>
<keyword evidence="6 7" id="KW-0472">Membrane</keyword>
<keyword evidence="8" id="KW-0966">Cell projection</keyword>
<dbReference type="Pfam" id="PF01311">
    <property type="entry name" value="Bac_export_1"/>
    <property type="match status" value="1"/>
</dbReference>
<name>A0AAN4ZX21_9RHOB</name>